<feature type="region of interest" description="Disordered" evidence="1">
    <location>
        <begin position="689"/>
        <end position="708"/>
    </location>
</feature>
<protein>
    <submittedName>
        <fullName evidence="3">Uncharacterized protein</fullName>
    </submittedName>
</protein>
<feature type="region of interest" description="Disordered" evidence="1">
    <location>
        <begin position="594"/>
        <end position="681"/>
    </location>
</feature>
<feature type="transmembrane region" description="Helical" evidence="2">
    <location>
        <begin position="92"/>
        <end position="113"/>
    </location>
</feature>
<feature type="compositionally biased region" description="Basic and acidic residues" evidence="1">
    <location>
        <begin position="863"/>
        <end position="879"/>
    </location>
</feature>
<feature type="region of interest" description="Disordered" evidence="1">
    <location>
        <begin position="786"/>
        <end position="824"/>
    </location>
</feature>
<feature type="transmembrane region" description="Helical" evidence="2">
    <location>
        <begin position="120"/>
        <end position="144"/>
    </location>
</feature>
<keyword evidence="4" id="KW-1185">Reference proteome</keyword>
<keyword evidence="2" id="KW-1133">Transmembrane helix</keyword>
<dbReference type="AlphaFoldDB" id="A0A4S8LAC7"/>
<keyword evidence="2" id="KW-0812">Transmembrane</keyword>
<feature type="region of interest" description="Disordered" evidence="1">
    <location>
        <begin position="394"/>
        <end position="460"/>
    </location>
</feature>
<organism evidence="3 4">
    <name type="scientific">Dendrothele bispora (strain CBS 962.96)</name>
    <dbReference type="NCBI Taxonomy" id="1314807"/>
    <lineage>
        <taxon>Eukaryota</taxon>
        <taxon>Fungi</taxon>
        <taxon>Dikarya</taxon>
        <taxon>Basidiomycota</taxon>
        <taxon>Agaricomycotina</taxon>
        <taxon>Agaricomycetes</taxon>
        <taxon>Agaricomycetidae</taxon>
        <taxon>Agaricales</taxon>
        <taxon>Agaricales incertae sedis</taxon>
        <taxon>Dendrothele</taxon>
    </lineage>
</organism>
<feature type="compositionally biased region" description="Low complexity" evidence="1">
    <location>
        <begin position="612"/>
        <end position="629"/>
    </location>
</feature>
<evidence type="ECO:0000313" key="4">
    <source>
        <dbReference type="Proteomes" id="UP000297245"/>
    </source>
</evidence>
<feature type="compositionally biased region" description="Polar residues" evidence="1">
    <location>
        <begin position="394"/>
        <end position="423"/>
    </location>
</feature>
<feature type="compositionally biased region" description="Gly residues" evidence="1">
    <location>
        <begin position="804"/>
        <end position="816"/>
    </location>
</feature>
<feature type="region of interest" description="Disordered" evidence="1">
    <location>
        <begin position="842"/>
        <end position="928"/>
    </location>
</feature>
<feature type="compositionally biased region" description="Polar residues" evidence="1">
    <location>
        <begin position="977"/>
        <end position="999"/>
    </location>
</feature>
<feature type="transmembrane region" description="Helical" evidence="2">
    <location>
        <begin position="38"/>
        <end position="54"/>
    </location>
</feature>
<evidence type="ECO:0000256" key="1">
    <source>
        <dbReference type="SAM" id="MobiDB-lite"/>
    </source>
</evidence>
<feature type="transmembrane region" description="Helical" evidence="2">
    <location>
        <begin position="156"/>
        <end position="179"/>
    </location>
</feature>
<evidence type="ECO:0000313" key="3">
    <source>
        <dbReference type="EMBL" id="THU85699.1"/>
    </source>
</evidence>
<feature type="compositionally biased region" description="Low complexity" evidence="1">
    <location>
        <begin position="1000"/>
        <end position="1011"/>
    </location>
</feature>
<keyword evidence="2" id="KW-0472">Membrane</keyword>
<feature type="transmembrane region" description="Helical" evidence="2">
    <location>
        <begin position="66"/>
        <end position="86"/>
    </location>
</feature>
<feature type="region of interest" description="Disordered" evidence="1">
    <location>
        <begin position="282"/>
        <end position="302"/>
    </location>
</feature>
<feature type="region of interest" description="Disordered" evidence="1">
    <location>
        <begin position="1040"/>
        <end position="1069"/>
    </location>
</feature>
<dbReference type="EMBL" id="ML179534">
    <property type="protein sequence ID" value="THU85699.1"/>
    <property type="molecule type" value="Genomic_DNA"/>
</dbReference>
<sequence>MALFIIRILLVVALIALASLVIVFSVLAQQKIVSILNASLFLVLGCSTTTLLFKTVPTACIPRFNLFVYASFSLILLFLSTLFAILNVSVLLSPLFIILYTTATLPLLTYIFITFRRTSFWISILVSQVFALFSMCFQLCTLVIRANDLGPPQATVLVLQSITCVFLACTAISIVTALIRMFQFPSILYVASFLTKPDPTAVYPSTRSLSPDVETPVSQQHAIHTRSTSDVFNLIPPRALHDRAPSTSSSFSSLSLSQVTPYPPSLPAVSIPLSLSKEPSTIDHTRFFPSSEPPSPMNSDEQDALTIKQSYYHRPSSFYSSSNELGSSSSSVPSTPLWVNKDGVSKSERFGDDFVDINLKDENGINNKTGLGDSARRAPTPIATVTFAALSDSELGQPQAMSTPITNCGPSAMTSPTESQSSDPECRVSDSVSSSSADSTEPIRTDFALPRNSLSREDADIDRGRGEALPRARLNRPMSITERLRSTKSLFANVNVGLRGLGLGLGAGSGIRRVESFDLRDLTALTRDHERNVSSTSSPEESWRGGFGGMKMESADLSFSCRNSKLNSISQLEKQSEENGFGRSPLPGIRVVRASERKEDEQARDPRLLGAPSSSSEPESLDSFDSLSFRYLNPRPAPRPPSATPTLTPTLTLDSFSATSTPTPMLTLSTPDQDHRSQSPFSQFLSRKFSHNTSESMTSSTSSSGSGLGLGLGSGLASKSLSMYSVVSFSSYQDNDGGDSRDEQEWSPSSYGTTDPDPFAAPEPGAAAVSTVYGLGFQGLAGGSTLSLPSVTGGLDGTDESNGTLGGGCLGDGNVGGYSSDRAGSSLGMRQGGAVTKMSAWGNLEFPRPSSANVGSLGEGEGEERQCGEVEEGGLDRSLSKKRKRSGSKSRDGEKPSSLRLKQRKQKQQQQRQRQKEREEAEDLEEQCEGVMQEALLTQKLLRKLNREGSTSLRGKTRGRGKERGKSGPGNKRRSTGLETKQKGSMTSGSGSHDNSQNPSSNRNFASSMSSTPGISWGAARSFLLMNSLAKERERERLRDLTSLSANSAQRRVPVGNGKSAAPTGGERF</sequence>
<accession>A0A4S8LAC7</accession>
<gene>
    <name evidence="3" type="ORF">K435DRAFT_843146</name>
</gene>
<feature type="compositionally biased region" description="Basic and acidic residues" evidence="1">
    <location>
        <begin position="594"/>
        <end position="607"/>
    </location>
</feature>
<reference evidence="3 4" key="1">
    <citation type="journal article" date="2019" name="Nat. Ecol. Evol.">
        <title>Megaphylogeny resolves global patterns of mushroom evolution.</title>
        <authorList>
            <person name="Varga T."/>
            <person name="Krizsan K."/>
            <person name="Foldi C."/>
            <person name="Dima B."/>
            <person name="Sanchez-Garcia M."/>
            <person name="Sanchez-Ramirez S."/>
            <person name="Szollosi G.J."/>
            <person name="Szarkandi J.G."/>
            <person name="Papp V."/>
            <person name="Albert L."/>
            <person name="Andreopoulos W."/>
            <person name="Angelini C."/>
            <person name="Antonin V."/>
            <person name="Barry K.W."/>
            <person name="Bougher N.L."/>
            <person name="Buchanan P."/>
            <person name="Buyck B."/>
            <person name="Bense V."/>
            <person name="Catcheside P."/>
            <person name="Chovatia M."/>
            <person name="Cooper J."/>
            <person name="Damon W."/>
            <person name="Desjardin D."/>
            <person name="Finy P."/>
            <person name="Geml J."/>
            <person name="Haridas S."/>
            <person name="Hughes K."/>
            <person name="Justo A."/>
            <person name="Karasinski D."/>
            <person name="Kautmanova I."/>
            <person name="Kiss B."/>
            <person name="Kocsube S."/>
            <person name="Kotiranta H."/>
            <person name="LaButti K.M."/>
            <person name="Lechner B.E."/>
            <person name="Liimatainen K."/>
            <person name="Lipzen A."/>
            <person name="Lukacs Z."/>
            <person name="Mihaltcheva S."/>
            <person name="Morgado L.N."/>
            <person name="Niskanen T."/>
            <person name="Noordeloos M.E."/>
            <person name="Ohm R.A."/>
            <person name="Ortiz-Santana B."/>
            <person name="Ovrebo C."/>
            <person name="Racz N."/>
            <person name="Riley R."/>
            <person name="Savchenko A."/>
            <person name="Shiryaev A."/>
            <person name="Soop K."/>
            <person name="Spirin V."/>
            <person name="Szebenyi C."/>
            <person name="Tomsovsky M."/>
            <person name="Tulloss R.E."/>
            <person name="Uehling J."/>
            <person name="Grigoriev I.V."/>
            <person name="Vagvolgyi C."/>
            <person name="Papp T."/>
            <person name="Martin F.M."/>
            <person name="Miettinen O."/>
            <person name="Hibbett D.S."/>
            <person name="Nagy L.G."/>
        </authorList>
    </citation>
    <scope>NUCLEOTIDE SEQUENCE [LARGE SCALE GENOMIC DNA]</scope>
    <source>
        <strain evidence="3 4">CBS 962.96</strain>
    </source>
</reference>
<evidence type="ECO:0000256" key="2">
    <source>
        <dbReference type="SAM" id="Phobius"/>
    </source>
</evidence>
<proteinExistence type="predicted"/>
<dbReference type="Proteomes" id="UP000297245">
    <property type="component" value="Unassembled WGS sequence"/>
</dbReference>
<feature type="compositionally biased region" description="Low complexity" evidence="1">
    <location>
        <begin position="644"/>
        <end position="671"/>
    </location>
</feature>
<feature type="region of interest" description="Disordered" evidence="1">
    <location>
        <begin position="570"/>
        <end position="589"/>
    </location>
</feature>
<feature type="compositionally biased region" description="Low complexity" evidence="1">
    <location>
        <begin position="693"/>
        <end position="705"/>
    </location>
</feature>
<feature type="compositionally biased region" description="Low complexity" evidence="1">
    <location>
        <begin position="429"/>
        <end position="439"/>
    </location>
</feature>
<name>A0A4S8LAC7_DENBC</name>
<feature type="region of interest" description="Disordered" evidence="1">
    <location>
        <begin position="943"/>
        <end position="1013"/>
    </location>
</feature>
<feature type="region of interest" description="Disordered" evidence="1">
    <location>
        <begin position="732"/>
        <end position="764"/>
    </location>
</feature>